<accession>A0A9W9NXA6</accession>
<protein>
    <submittedName>
        <fullName evidence="2">Uncharacterized protein</fullName>
    </submittedName>
</protein>
<evidence type="ECO:0000313" key="3">
    <source>
        <dbReference type="Proteomes" id="UP001150941"/>
    </source>
</evidence>
<proteinExistence type="predicted"/>
<name>A0A9W9NXA6_9EURO</name>
<dbReference type="AlphaFoldDB" id="A0A9W9NXA6"/>
<sequence length="430" mass="45439">MCYVSGSAFDLLLLKGGFDVNQTIDNIKSDTMNVTSIAYNGFKNYTEPFRDLLDHDLLPKFSPFPTLDLDLNLQNVSSLEGTKAAFRFDNLELYLDLDIVLPAGATYTLTMFESEETFFQVSDPFASRLFDIGTLYSIELILIADAEVELKSGIHTKFDEGLIFVLDAFDGEVSNVTIPGGQYELLPITIEGKGSIQALLNVKATLAVGTSNLDIDGLGFLAGVEADVVANVADFLLNVNESSRIEDGDCEVPTVAEYTIALGAAVGAAVALQTYVWGPTPDTTTPVFYTTLPSICAATKPTSALSSTITPNAALDARADWTTINCPDSLQTTTSYEHSTAKLVVAPSGSSATWPESTYTSVTSAIPFGKDVRKLGATSGVPTSYDPSAPTKTSTGVADSGTKGTNDKLIIRLSVGLGVPVLAALVGGIG</sequence>
<organism evidence="2 3">
    <name type="scientific">Penicillium chermesinum</name>
    <dbReference type="NCBI Taxonomy" id="63820"/>
    <lineage>
        <taxon>Eukaryota</taxon>
        <taxon>Fungi</taxon>
        <taxon>Dikarya</taxon>
        <taxon>Ascomycota</taxon>
        <taxon>Pezizomycotina</taxon>
        <taxon>Eurotiomycetes</taxon>
        <taxon>Eurotiomycetidae</taxon>
        <taxon>Eurotiales</taxon>
        <taxon>Aspergillaceae</taxon>
        <taxon>Penicillium</taxon>
    </lineage>
</organism>
<keyword evidence="3" id="KW-1185">Reference proteome</keyword>
<reference evidence="2" key="2">
    <citation type="journal article" date="2023" name="IMA Fungus">
        <title>Comparative genomic study of the Penicillium genus elucidates a diverse pangenome and 15 lateral gene transfer events.</title>
        <authorList>
            <person name="Petersen C."/>
            <person name="Sorensen T."/>
            <person name="Nielsen M.R."/>
            <person name="Sondergaard T.E."/>
            <person name="Sorensen J.L."/>
            <person name="Fitzpatrick D.A."/>
            <person name="Frisvad J.C."/>
            <person name="Nielsen K.L."/>
        </authorList>
    </citation>
    <scope>NUCLEOTIDE SEQUENCE</scope>
    <source>
        <strain evidence="2">IBT 19713</strain>
    </source>
</reference>
<feature type="compositionally biased region" description="Polar residues" evidence="1">
    <location>
        <begin position="380"/>
        <end position="397"/>
    </location>
</feature>
<comment type="caution">
    <text evidence="2">The sequence shown here is derived from an EMBL/GenBank/DDBJ whole genome shotgun (WGS) entry which is preliminary data.</text>
</comment>
<dbReference type="OrthoDB" id="4733706at2759"/>
<dbReference type="RefSeq" id="XP_058329785.1">
    <property type="nucleotide sequence ID" value="XM_058476895.1"/>
</dbReference>
<dbReference type="GeneID" id="83204198"/>
<dbReference type="Proteomes" id="UP001150941">
    <property type="component" value="Unassembled WGS sequence"/>
</dbReference>
<evidence type="ECO:0000256" key="1">
    <source>
        <dbReference type="SAM" id="MobiDB-lite"/>
    </source>
</evidence>
<gene>
    <name evidence="2" type="ORF">N7468_007599</name>
</gene>
<feature type="region of interest" description="Disordered" evidence="1">
    <location>
        <begin position="379"/>
        <end position="401"/>
    </location>
</feature>
<reference evidence="2" key="1">
    <citation type="submission" date="2022-11" db="EMBL/GenBank/DDBJ databases">
        <authorList>
            <person name="Petersen C."/>
        </authorList>
    </citation>
    <scope>NUCLEOTIDE SEQUENCE</scope>
    <source>
        <strain evidence="2">IBT 19713</strain>
    </source>
</reference>
<evidence type="ECO:0000313" key="2">
    <source>
        <dbReference type="EMBL" id="KAJ5226374.1"/>
    </source>
</evidence>
<dbReference type="EMBL" id="JAPQKS010000005">
    <property type="protein sequence ID" value="KAJ5226374.1"/>
    <property type="molecule type" value="Genomic_DNA"/>
</dbReference>